<dbReference type="PATRIC" id="fig|821.40.peg.3666"/>
<dbReference type="SUPFAM" id="SSF47729">
    <property type="entry name" value="IHF-like DNA-binding proteins"/>
    <property type="match status" value="1"/>
</dbReference>
<dbReference type="InterPro" id="IPR041607">
    <property type="entry name" value="HU-HIG"/>
</dbReference>
<feature type="domain" description="HU" evidence="3">
    <location>
        <begin position="13"/>
        <end position="136"/>
    </location>
</feature>
<reference evidence="5" key="1">
    <citation type="submission" date="2015-10" db="EMBL/GenBank/DDBJ databases">
        <title>Extensive mobilome-driven genome diversification in gut-associated Bacteroides vulgatus mpk.</title>
        <authorList>
            <person name="Beier S."/>
            <person name="Lange A."/>
            <person name="Huson D.H."/>
            <person name="Frick J.-S."/>
            <person name="Autenrieth I.B."/>
        </authorList>
    </citation>
    <scope>NUCLEOTIDE SEQUENCE [LARGE SCALE GENOMIC DNA]</scope>
    <source>
        <strain evidence="5">mpk</strain>
    </source>
</reference>
<dbReference type="EMBL" id="CP013020">
    <property type="protein sequence ID" value="ALK85634.1"/>
    <property type="molecule type" value="Genomic_DNA"/>
</dbReference>
<evidence type="ECO:0000256" key="2">
    <source>
        <dbReference type="SAM" id="MobiDB-lite"/>
    </source>
</evidence>
<feature type="region of interest" description="Disordered" evidence="2">
    <location>
        <begin position="160"/>
        <end position="180"/>
    </location>
</feature>
<dbReference type="AlphaFoldDB" id="A0A0N7J7N1"/>
<name>A0A0N7J7N1_PHOVU</name>
<dbReference type="InterPro" id="IPR010992">
    <property type="entry name" value="IHF-like_DNA-bd_dom_sf"/>
</dbReference>
<feature type="compositionally biased region" description="Polar residues" evidence="2">
    <location>
        <begin position="171"/>
        <end position="180"/>
    </location>
</feature>
<proteinExistence type="predicted"/>
<dbReference type="Gene3D" id="4.10.520.10">
    <property type="entry name" value="IHF-like DNA-binding proteins"/>
    <property type="match status" value="1"/>
</dbReference>
<evidence type="ECO:0000259" key="3">
    <source>
        <dbReference type="Pfam" id="PF18291"/>
    </source>
</evidence>
<dbReference type="GO" id="GO:0003677">
    <property type="term" value="F:DNA binding"/>
    <property type="evidence" value="ECO:0007669"/>
    <property type="project" value="UniProtKB-KW"/>
</dbReference>
<accession>A0A0N7J7N1</accession>
<keyword evidence="1" id="KW-0238">DNA-binding</keyword>
<gene>
    <name evidence="4" type="ORF">BvMPK_3053</name>
</gene>
<dbReference type="Proteomes" id="UP000061587">
    <property type="component" value="Chromosome"/>
</dbReference>
<dbReference type="Pfam" id="PF18291">
    <property type="entry name" value="HU-HIG"/>
    <property type="match status" value="1"/>
</dbReference>
<reference evidence="4 5" key="2">
    <citation type="journal article" date="2016" name="Genome Biol. Evol.">
        <title>Extensive mobilome-driven genome diversification in mouse gut-associated Bacteroides vulgatus mpk.</title>
        <authorList>
            <person name="Lange A."/>
            <person name="Beier S."/>
            <person name="Steimle A."/>
            <person name="Autenrieth I.B."/>
            <person name="Huson D.H."/>
            <person name="Frick J.S."/>
        </authorList>
    </citation>
    <scope>NUCLEOTIDE SEQUENCE [LARGE SCALE GENOMIC DNA]</scope>
    <source>
        <strain evidence="5">mpk</strain>
    </source>
</reference>
<sequence length="180" mass="19832">MTECLTIKNKPIMSINYSIAMLGNPIDEDAPKKAYAKSQYTNILTLDKFAGHIASHGSKYNRADIYAVLMQTVDCMREMLLEGKRIEMGDLGVFSISIQSRGAENLETFNPAIHIEQLNVNWTPGDRFRNLLEDAVFNLVPSRRAARILLKSIKAGETTVDLTGGEGGGNEANQPTEGQV</sequence>
<evidence type="ECO:0000313" key="4">
    <source>
        <dbReference type="EMBL" id="ALK85634.1"/>
    </source>
</evidence>
<evidence type="ECO:0000313" key="5">
    <source>
        <dbReference type="Proteomes" id="UP000061587"/>
    </source>
</evidence>
<organism evidence="4 5">
    <name type="scientific">Phocaeicola vulgatus</name>
    <name type="common">Bacteroides vulgatus</name>
    <dbReference type="NCBI Taxonomy" id="821"/>
    <lineage>
        <taxon>Bacteria</taxon>
        <taxon>Pseudomonadati</taxon>
        <taxon>Bacteroidota</taxon>
        <taxon>Bacteroidia</taxon>
        <taxon>Bacteroidales</taxon>
        <taxon>Bacteroidaceae</taxon>
        <taxon>Phocaeicola</taxon>
    </lineage>
</organism>
<evidence type="ECO:0000256" key="1">
    <source>
        <dbReference type="ARBA" id="ARBA00023125"/>
    </source>
</evidence>
<protein>
    <recommendedName>
        <fullName evidence="3">HU domain-containing protein</fullName>
    </recommendedName>
</protein>